<name>A0A1P9X055_9BACT</name>
<dbReference type="KEGG" id="smon:AWR27_17750"/>
<accession>A0A1P9X055</accession>
<sequence length="270" mass="30719">MEKTGQIEIRITGTKGSQPLKPDNFDIREVMAVLEQVEGLLFPADKRDRPTISYRIEEGSVRHLFRTSLQYVIGFGAVIGQVAQRQDINFLELNTARALEAFQTMAVQRGYTFSIRTSETDTHELRIDPDTKFYRTESVWAEAEFYFYGKVTNAGGKDRANIHVSTDDYGLVIIKTPISVLEQLPDNILYRSFGVRVVGKQHVESGELDRSDLRFVELIDYHPTYDDSYLSSLRERAKKSWLGHVRSGAGAEQSADPDAWLRELRGSYDA</sequence>
<dbReference type="OrthoDB" id="6057423at2"/>
<protein>
    <submittedName>
        <fullName evidence="1">Uncharacterized protein</fullName>
    </submittedName>
</protein>
<proteinExistence type="predicted"/>
<keyword evidence="2" id="KW-1185">Reference proteome</keyword>
<gene>
    <name evidence="1" type="ORF">AWR27_17750</name>
</gene>
<organism evidence="1 2">
    <name type="scientific">Spirosoma montaniterrae</name>
    <dbReference type="NCBI Taxonomy" id="1178516"/>
    <lineage>
        <taxon>Bacteria</taxon>
        <taxon>Pseudomonadati</taxon>
        <taxon>Bacteroidota</taxon>
        <taxon>Cytophagia</taxon>
        <taxon>Cytophagales</taxon>
        <taxon>Cytophagaceae</taxon>
        <taxon>Spirosoma</taxon>
    </lineage>
</organism>
<dbReference type="Proteomes" id="UP000187941">
    <property type="component" value="Chromosome"/>
</dbReference>
<evidence type="ECO:0000313" key="1">
    <source>
        <dbReference type="EMBL" id="AQG81002.1"/>
    </source>
</evidence>
<dbReference type="AlphaFoldDB" id="A0A1P9X055"/>
<dbReference type="RefSeq" id="WP_077132465.1">
    <property type="nucleotide sequence ID" value="NZ_CP014263.1"/>
</dbReference>
<reference evidence="1 2" key="1">
    <citation type="submission" date="2016-01" db="EMBL/GenBank/DDBJ databases">
        <authorList>
            <person name="Oliw E.H."/>
        </authorList>
    </citation>
    <scope>NUCLEOTIDE SEQUENCE [LARGE SCALE GENOMIC DNA]</scope>
    <source>
        <strain evidence="1 2">DY10</strain>
    </source>
</reference>
<evidence type="ECO:0000313" key="2">
    <source>
        <dbReference type="Proteomes" id="UP000187941"/>
    </source>
</evidence>
<dbReference type="EMBL" id="CP014263">
    <property type="protein sequence ID" value="AQG81002.1"/>
    <property type="molecule type" value="Genomic_DNA"/>
</dbReference>